<dbReference type="InterPro" id="IPR012337">
    <property type="entry name" value="RNaseH-like_sf"/>
</dbReference>
<name>A0A4Y2GLD1_ARAVE</name>
<evidence type="ECO:0000313" key="2">
    <source>
        <dbReference type="EMBL" id="GBM53596.1"/>
    </source>
</evidence>
<dbReference type="Proteomes" id="UP000499080">
    <property type="component" value="Unassembled WGS sequence"/>
</dbReference>
<reference evidence="2 3" key="1">
    <citation type="journal article" date="2019" name="Sci. Rep.">
        <title>Orb-weaving spider Araneus ventricosus genome elucidates the spidroin gene catalogue.</title>
        <authorList>
            <person name="Kono N."/>
            <person name="Nakamura H."/>
            <person name="Ohtoshi R."/>
            <person name="Moran D.A.P."/>
            <person name="Shinohara A."/>
            <person name="Yoshida Y."/>
            <person name="Fujiwara M."/>
            <person name="Mori M."/>
            <person name="Tomita M."/>
            <person name="Arakawa K."/>
        </authorList>
    </citation>
    <scope>NUCLEOTIDE SEQUENCE [LARGE SCALE GENOMIC DNA]</scope>
</reference>
<feature type="domain" description="RNase H type-1" evidence="1">
    <location>
        <begin position="1"/>
        <end position="75"/>
    </location>
</feature>
<dbReference type="GO" id="GO:0003676">
    <property type="term" value="F:nucleic acid binding"/>
    <property type="evidence" value="ECO:0007669"/>
    <property type="project" value="InterPro"/>
</dbReference>
<dbReference type="InterPro" id="IPR036397">
    <property type="entry name" value="RNaseH_sf"/>
</dbReference>
<gene>
    <name evidence="2" type="ORF">AVEN_105485_1</name>
</gene>
<keyword evidence="3" id="KW-1185">Reference proteome</keyword>
<dbReference type="AlphaFoldDB" id="A0A4Y2GLD1"/>
<dbReference type="InterPro" id="IPR002156">
    <property type="entry name" value="RNaseH_domain"/>
</dbReference>
<dbReference type="EMBL" id="BGPR01001426">
    <property type="protein sequence ID" value="GBM53596.1"/>
    <property type="molecule type" value="Genomic_DNA"/>
</dbReference>
<dbReference type="CDD" id="cd09276">
    <property type="entry name" value="Rnase_HI_RT_non_LTR"/>
    <property type="match status" value="1"/>
</dbReference>
<dbReference type="OrthoDB" id="411823at2759"/>
<organism evidence="2 3">
    <name type="scientific">Araneus ventricosus</name>
    <name type="common">Orbweaver spider</name>
    <name type="synonym">Epeira ventricosa</name>
    <dbReference type="NCBI Taxonomy" id="182803"/>
    <lineage>
        <taxon>Eukaryota</taxon>
        <taxon>Metazoa</taxon>
        <taxon>Ecdysozoa</taxon>
        <taxon>Arthropoda</taxon>
        <taxon>Chelicerata</taxon>
        <taxon>Arachnida</taxon>
        <taxon>Araneae</taxon>
        <taxon>Araneomorphae</taxon>
        <taxon>Entelegynae</taxon>
        <taxon>Araneoidea</taxon>
        <taxon>Araneidae</taxon>
        <taxon>Araneus</taxon>
    </lineage>
</organism>
<accession>A0A4Y2GLD1</accession>
<comment type="caution">
    <text evidence="2">The sequence shown here is derived from an EMBL/GenBank/DDBJ whole genome shotgun (WGS) entry which is preliminary data.</text>
</comment>
<dbReference type="GO" id="GO:0004523">
    <property type="term" value="F:RNA-DNA hybrid ribonuclease activity"/>
    <property type="evidence" value="ECO:0007669"/>
    <property type="project" value="InterPro"/>
</dbReference>
<dbReference type="Pfam" id="PF00075">
    <property type="entry name" value="RNase_H"/>
    <property type="match status" value="1"/>
</dbReference>
<dbReference type="Gene3D" id="3.30.420.10">
    <property type="entry name" value="Ribonuclease H-like superfamily/Ribonuclease H"/>
    <property type="match status" value="1"/>
</dbReference>
<evidence type="ECO:0000259" key="1">
    <source>
        <dbReference type="PROSITE" id="PS50879"/>
    </source>
</evidence>
<protein>
    <recommendedName>
        <fullName evidence="1">RNase H type-1 domain-containing protein</fullName>
    </recommendedName>
</protein>
<dbReference type="PROSITE" id="PS50879">
    <property type="entry name" value="RNASE_H_1"/>
    <property type="match status" value="1"/>
</dbReference>
<proteinExistence type="predicted"/>
<sequence>MDSFNKNFIVYTDSKRAIEALKKLNTLSHPLALKCAEMYQCLTEKGLNIAFCWIPGHAGISGNEKADQASKTASLMLESFAPLGDAQQAVKILIVKKWQSIWDEQ</sequence>
<evidence type="ECO:0000313" key="3">
    <source>
        <dbReference type="Proteomes" id="UP000499080"/>
    </source>
</evidence>
<dbReference type="SUPFAM" id="SSF53098">
    <property type="entry name" value="Ribonuclease H-like"/>
    <property type="match status" value="1"/>
</dbReference>